<dbReference type="InterPro" id="IPR000683">
    <property type="entry name" value="Gfo/Idh/MocA-like_OxRdtase_N"/>
</dbReference>
<reference evidence="7 8" key="1">
    <citation type="submission" date="2015-12" db="EMBL/GenBank/DDBJ databases">
        <authorList>
            <person name="Shamseldin A."/>
            <person name="Moawad H."/>
            <person name="Abd El-Rahim W.M."/>
            <person name="Sadowsky M.J."/>
        </authorList>
    </citation>
    <scope>NUCLEOTIDE SEQUENCE [LARGE SCALE GENOMIC DNA]</scope>
    <source>
        <strain evidence="7 8">Ar51</strain>
    </source>
</reference>
<evidence type="ECO:0000256" key="4">
    <source>
        <dbReference type="SAM" id="MobiDB-lite"/>
    </source>
</evidence>
<protein>
    <submittedName>
        <fullName evidence="7">Oxidoreductase</fullName>
    </submittedName>
</protein>
<evidence type="ECO:0000256" key="3">
    <source>
        <dbReference type="ARBA" id="ARBA00023027"/>
    </source>
</evidence>
<feature type="region of interest" description="Disordered" evidence="4">
    <location>
        <begin position="323"/>
        <end position="343"/>
    </location>
</feature>
<proteinExistence type="inferred from homology"/>
<dbReference type="PANTHER" id="PTHR22604">
    <property type="entry name" value="OXIDOREDUCTASES"/>
    <property type="match status" value="1"/>
</dbReference>
<dbReference type="InterPro" id="IPR055170">
    <property type="entry name" value="GFO_IDH_MocA-like_dom"/>
</dbReference>
<dbReference type="SUPFAM" id="SSF51735">
    <property type="entry name" value="NAD(P)-binding Rossmann-fold domains"/>
    <property type="match status" value="1"/>
</dbReference>
<evidence type="ECO:0000259" key="6">
    <source>
        <dbReference type="Pfam" id="PF22725"/>
    </source>
</evidence>
<dbReference type="KEGG" id="psul:AU252_12955"/>
<feature type="domain" description="GFO/IDH/MocA-like oxidoreductase" evidence="6">
    <location>
        <begin position="132"/>
        <end position="251"/>
    </location>
</feature>
<sequence>MSEKLRWGVLGTAHIVRKTITALQKTKNGEVVGIASRTEEKAREYANKHGVPQAFGSYEALLASPDIDAVYIPLPNSLHLEWILKSLDAGKHVLCEKPLAMSAAECEEISRKADETGLKVLEGFMYRFHPRFEKLQELLAAGTVGKLTFLHVGHSFDAGGDDNIRWYAGLGGGALFDTGCYCVNVSRMVVGQEPARVTAFGNYRDANDGGLIDASIAGMLRFPGSATALFDTGVNLERRNFLEITGTEGRLYLDNPFGLLEEDSVLEEHHFGQDTIHHEFKGENHFVRMGEHFADSVLNGRPLRYDLTDAGANARVLEALDQAARKHEASEPKPHSGAGAGVS</sequence>
<dbReference type="Pfam" id="PF22725">
    <property type="entry name" value="GFO_IDH_MocA_C3"/>
    <property type="match status" value="1"/>
</dbReference>
<evidence type="ECO:0000313" key="8">
    <source>
        <dbReference type="Proteomes" id="UP000065151"/>
    </source>
</evidence>
<dbReference type="STRING" id="121292.AU252_12955"/>
<dbReference type="Gene3D" id="3.30.360.10">
    <property type="entry name" value="Dihydrodipicolinate Reductase, domain 2"/>
    <property type="match status" value="1"/>
</dbReference>
<dbReference type="GO" id="GO:0000166">
    <property type="term" value="F:nucleotide binding"/>
    <property type="evidence" value="ECO:0007669"/>
    <property type="project" value="InterPro"/>
</dbReference>
<dbReference type="InterPro" id="IPR050984">
    <property type="entry name" value="Gfo/Idh/MocA_domain"/>
</dbReference>
<dbReference type="PANTHER" id="PTHR22604:SF105">
    <property type="entry name" value="TRANS-1,2-DIHYDROBENZENE-1,2-DIOL DEHYDROGENASE"/>
    <property type="match status" value="1"/>
</dbReference>
<dbReference type="InterPro" id="IPR036291">
    <property type="entry name" value="NAD(P)-bd_dom_sf"/>
</dbReference>
<feature type="compositionally biased region" description="Basic and acidic residues" evidence="4">
    <location>
        <begin position="323"/>
        <end position="334"/>
    </location>
</feature>
<dbReference type="SUPFAM" id="SSF55347">
    <property type="entry name" value="Glyceraldehyde-3-phosphate dehydrogenase-like, C-terminal domain"/>
    <property type="match status" value="1"/>
</dbReference>
<keyword evidence="2" id="KW-0560">Oxidoreductase</keyword>
<dbReference type="Proteomes" id="UP000065151">
    <property type="component" value="Chromosome"/>
</dbReference>
<dbReference type="AlphaFoldDB" id="A0A0U3GRX2"/>
<dbReference type="Pfam" id="PF01408">
    <property type="entry name" value="GFO_IDH_MocA"/>
    <property type="match status" value="1"/>
</dbReference>
<comment type="similarity">
    <text evidence="1">Belongs to the Gfo/Idh/MocA family.</text>
</comment>
<gene>
    <name evidence="7" type="ORF">AU252_12955</name>
</gene>
<evidence type="ECO:0000256" key="2">
    <source>
        <dbReference type="ARBA" id="ARBA00023002"/>
    </source>
</evidence>
<feature type="domain" description="Gfo/Idh/MocA-like oxidoreductase N-terminal" evidence="5">
    <location>
        <begin position="5"/>
        <end position="123"/>
    </location>
</feature>
<evidence type="ECO:0000313" key="7">
    <source>
        <dbReference type="EMBL" id="ALV41958.1"/>
    </source>
</evidence>
<organism evidence="7">
    <name type="scientific">Pseudarthrobacter sulfonivorans</name>
    <dbReference type="NCBI Taxonomy" id="121292"/>
    <lineage>
        <taxon>Bacteria</taxon>
        <taxon>Bacillati</taxon>
        <taxon>Actinomycetota</taxon>
        <taxon>Actinomycetes</taxon>
        <taxon>Micrococcales</taxon>
        <taxon>Micrococcaceae</taxon>
        <taxon>Pseudarthrobacter</taxon>
    </lineage>
</organism>
<evidence type="ECO:0000256" key="1">
    <source>
        <dbReference type="ARBA" id="ARBA00010928"/>
    </source>
</evidence>
<keyword evidence="3" id="KW-0520">NAD</keyword>
<dbReference type="EMBL" id="CP013747">
    <property type="protein sequence ID" value="ALV41958.1"/>
    <property type="molecule type" value="Genomic_DNA"/>
</dbReference>
<dbReference type="Gene3D" id="3.40.50.720">
    <property type="entry name" value="NAD(P)-binding Rossmann-like Domain"/>
    <property type="match status" value="1"/>
</dbReference>
<name>A0A0U3GRX2_9MICC</name>
<accession>A0A0U3GRX2</accession>
<evidence type="ECO:0000259" key="5">
    <source>
        <dbReference type="Pfam" id="PF01408"/>
    </source>
</evidence>
<dbReference type="GO" id="GO:0016491">
    <property type="term" value="F:oxidoreductase activity"/>
    <property type="evidence" value="ECO:0007669"/>
    <property type="project" value="UniProtKB-KW"/>
</dbReference>
<dbReference type="RefSeq" id="WP_058931082.1">
    <property type="nucleotide sequence ID" value="NZ_CP013747.1"/>
</dbReference>